<dbReference type="InterPro" id="IPR042099">
    <property type="entry name" value="ANL_N_sf"/>
</dbReference>
<dbReference type="PANTHER" id="PTHR43845:SF1">
    <property type="entry name" value="BLR5969 PROTEIN"/>
    <property type="match status" value="1"/>
</dbReference>
<dbReference type="Gene3D" id="3.30.300.30">
    <property type="match status" value="1"/>
</dbReference>
<organism evidence="1 2">
    <name type="scientific">Tectimicrobiota bacterium</name>
    <dbReference type="NCBI Taxonomy" id="2528274"/>
    <lineage>
        <taxon>Bacteria</taxon>
        <taxon>Pseudomonadati</taxon>
        <taxon>Nitrospinota/Tectimicrobiota group</taxon>
        <taxon>Candidatus Tectimicrobiota</taxon>
    </lineage>
</organism>
<dbReference type="PANTHER" id="PTHR43845">
    <property type="entry name" value="BLR5969 PROTEIN"/>
    <property type="match status" value="1"/>
</dbReference>
<dbReference type="AlphaFoldDB" id="A0A933GLU8"/>
<proteinExistence type="predicted"/>
<evidence type="ECO:0000313" key="2">
    <source>
        <dbReference type="Proteomes" id="UP000772181"/>
    </source>
</evidence>
<dbReference type="GO" id="GO:0016874">
    <property type="term" value="F:ligase activity"/>
    <property type="evidence" value="ECO:0007669"/>
    <property type="project" value="UniProtKB-KW"/>
</dbReference>
<comment type="caution">
    <text evidence="1">The sequence shown here is derived from an EMBL/GenBank/DDBJ whole genome shotgun (WGS) entry which is preliminary data.</text>
</comment>
<protein>
    <submittedName>
        <fullName evidence="1">Phenylacetate--CoA ligase family protein</fullName>
    </submittedName>
</protein>
<sequence length="439" mass="50202">MEEKRYWNPQAETMSVEKIRRLQFERLKYQINRAYALSPLVGNLWKRTGVKPEDIKSLEDFTKRTPTINKDMVRLYREGTGDPNGGMSMLPPDGRFWINSSSGTTGAPTFLPITERDIEIFAESYCRFFWICGVRPGDTILIAMAMFLRGSRPLYKACEKMGLNAILTDMLDAPRIIHSLRHVKPKFMVFLTPPLQQGIRDELVRLGFDPRQTFASMKSVIFAGDKLTPKARTIIEKEWDCEAFELSGTADLNYFFSECELHDGLHGWDDMFFLEIVDPKTDQPVGPGERGEFIFTSLRDESLAFIRWRSEDIGYVNTEPCPCGRTHARTYFLGRVGYEVNIKGKSLFPGEIHESLEDYPETDHGLFQIIKYAAKMDTLKLKIGLRSNQSGNHDEIKRTVSAGLEKKFALPVEIEFVPNAELLAIGPPHKIPRIDDRSK</sequence>
<dbReference type="SUPFAM" id="SSF56801">
    <property type="entry name" value="Acetyl-CoA synthetase-like"/>
    <property type="match status" value="1"/>
</dbReference>
<keyword evidence="1" id="KW-0436">Ligase</keyword>
<reference evidence="1" key="1">
    <citation type="submission" date="2020-07" db="EMBL/GenBank/DDBJ databases">
        <title>Huge and variable diversity of episymbiotic CPR bacteria and DPANN archaea in groundwater ecosystems.</title>
        <authorList>
            <person name="He C.Y."/>
            <person name="Keren R."/>
            <person name="Whittaker M."/>
            <person name="Farag I.F."/>
            <person name="Doudna J."/>
            <person name="Cate J.H.D."/>
            <person name="Banfield J.F."/>
        </authorList>
    </citation>
    <scope>NUCLEOTIDE SEQUENCE</scope>
    <source>
        <strain evidence="1">NC_groundwater_1482_Ag_S-0.65um_47_24</strain>
    </source>
</reference>
<dbReference type="Proteomes" id="UP000772181">
    <property type="component" value="Unassembled WGS sequence"/>
</dbReference>
<gene>
    <name evidence="1" type="ORF">HY730_03925</name>
</gene>
<dbReference type="EMBL" id="JACQWF010000176">
    <property type="protein sequence ID" value="MBI4595510.1"/>
    <property type="molecule type" value="Genomic_DNA"/>
</dbReference>
<dbReference type="InterPro" id="IPR045851">
    <property type="entry name" value="AMP-bd_C_sf"/>
</dbReference>
<name>A0A933GLU8_UNCTE</name>
<evidence type="ECO:0000313" key="1">
    <source>
        <dbReference type="EMBL" id="MBI4595510.1"/>
    </source>
</evidence>
<dbReference type="Gene3D" id="3.40.50.12780">
    <property type="entry name" value="N-terminal domain of ligase-like"/>
    <property type="match status" value="1"/>
</dbReference>
<accession>A0A933GLU8</accession>